<evidence type="ECO:0000256" key="3">
    <source>
        <dbReference type="ARBA" id="ARBA00022679"/>
    </source>
</evidence>
<dbReference type="FunFam" id="3.40.50.2000:FF:000019">
    <property type="entry name" value="Glycosyltransferase"/>
    <property type="match status" value="1"/>
</dbReference>
<evidence type="ECO:0000256" key="2">
    <source>
        <dbReference type="ARBA" id="ARBA00022676"/>
    </source>
</evidence>
<accession>A0A1Q3BH83</accession>
<proteinExistence type="inferred from homology"/>
<dbReference type="GO" id="GO:0032787">
    <property type="term" value="P:monocarboxylic acid metabolic process"/>
    <property type="evidence" value="ECO:0007669"/>
    <property type="project" value="UniProtKB-ARBA"/>
</dbReference>
<dbReference type="InterPro" id="IPR035595">
    <property type="entry name" value="UDP_glycos_trans_CS"/>
</dbReference>
<dbReference type="GO" id="GO:0080043">
    <property type="term" value="F:quercetin 3-O-glucosyltransferase activity"/>
    <property type="evidence" value="ECO:0007669"/>
    <property type="project" value="TreeGrafter"/>
</dbReference>
<organism evidence="6 7">
    <name type="scientific">Cephalotus follicularis</name>
    <name type="common">Albany pitcher plant</name>
    <dbReference type="NCBI Taxonomy" id="3775"/>
    <lineage>
        <taxon>Eukaryota</taxon>
        <taxon>Viridiplantae</taxon>
        <taxon>Streptophyta</taxon>
        <taxon>Embryophyta</taxon>
        <taxon>Tracheophyta</taxon>
        <taxon>Spermatophyta</taxon>
        <taxon>Magnoliopsida</taxon>
        <taxon>eudicotyledons</taxon>
        <taxon>Gunneridae</taxon>
        <taxon>Pentapetalae</taxon>
        <taxon>rosids</taxon>
        <taxon>fabids</taxon>
        <taxon>Oxalidales</taxon>
        <taxon>Cephalotaceae</taxon>
        <taxon>Cephalotus</taxon>
    </lineage>
</organism>
<dbReference type="EC" id="2.4.1.-" evidence="5"/>
<dbReference type="PROSITE" id="PS00375">
    <property type="entry name" value="UDPGT"/>
    <property type="match status" value="1"/>
</dbReference>
<dbReference type="CDD" id="cd03784">
    <property type="entry name" value="GT1_Gtf-like"/>
    <property type="match status" value="1"/>
</dbReference>
<evidence type="ECO:0000256" key="5">
    <source>
        <dbReference type="RuleBase" id="RU362057"/>
    </source>
</evidence>
<keyword evidence="3 4" id="KW-0808">Transferase</keyword>
<evidence type="ECO:0000256" key="4">
    <source>
        <dbReference type="RuleBase" id="RU003718"/>
    </source>
</evidence>
<keyword evidence="7" id="KW-1185">Reference proteome</keyword>
<comment type="similarity">
    <text evidence="1 4">Belongs to the UDP-glycosyltransferase family.</text>
</comment>
<evidence type="ECO:0000256" key="1">
    <source>
        <dbReference type="ARBA" id="ARBA00009995"/>
    </source>
</evidence>
<protein>
    <recommendedName>
        <fullName evidence="5">Glycosyltransferase</fullName>
        <ecNumber evidence="5">2.4.1.-</ecNumber>
    </recommendedName>
</protein>
<name>A0A1Q3BH83_CEPFO</name>
<dbReference type="EMBL" id="BDDD01000524">
    <property type="protein sequence ID" value="GAV67133.1"/>
    <property type="molecule type" value="Genomic_DNA"/>
</dbReference>
<dbReference type="FunCoup" id="A0A1Q3BH83">
    <property type="interactions" value="62"/>
</dbReference>
<reference evidence="7" key="1">
    <citation type="submission" date="2016-04" db="EMBL/GenBank/DDBJ databases">
        <title>Cephalotus genome sequencing.</title>
        <authorList>
            <person name="Fukushima K."/>
            <person name="Hasebe M."/>
            <person name="Fang X."/>
        </authorList>
    </citation>
    <scope>NUCLEOTIDE SEQUENCE [LARGE SCALE GENOMIC DNA]</scope>
    <source>
        <strain evidence="7">cv. St1</strain>
    </source>
</reference>
<dbReference type="GO" id="GO:0080044">
    <property type="term" value="F:quercetin 7-O-glucosyltransferase activity"/>
    <property type="evidence" value="ECO:0007669"/>
    <property type="project" value="TreeGrafter"/>
</dbReference>
<evidence type="ECO:0000313" key="6">
    <source>
        <dbReference type="EMBL" id="GAV67133.1"/>
    </source>
</evidence>
<dbReference type="OrthoDB" id="5835829at2759"/>
<dbReference type="Proteomes" id="UP000187406">
    <property type="component" value="Unassembled WGS sequence"/>
</dbReference>
<dbReference type="InParanoid" id="A0A1Q3BH83"/>
<feature type="non-terminal residue" evidence="6">
    <location>
        <position position="451"/>
    </location>
</feature>
<dbReference type="FunFam" id="3.40.50.2000:FF:000057">
    <property type="entry name" value="Glycosyltransferase"/>
    <property type="match status" value="1"/>
</dbReference>
<comment type="caution">
    <text evidence="6">The sequence shown here is derived from an EMBL/GenBank/DDBJ whole genome shotgun (WGS) entry which is preliminary data.</text>
</comment>
<evidence type="ECO:0000313" key="7">
    <source>
        <dbReference type="Proteomes" id="UP000187406"/>
    </source>
</evidence>
<dbReference type="Pfam" id="PF00201">
    <property type="entry name" value="UDPGT"/>
    <property type="match status" value="1"/>
</dbReference>
<dbReference type="PANTHER" id="PTHR11926:SF1553">
    <property type="entry name" value="GLYCOSYLTRANSFERASE"/>
    <property type="match status" value="1"/>
</dbReference>
<gene>
    <name evidence="6" type="ORF">CFOL_v3_10642</name>
</gene>
<dbReference type="AlphaFoldDB" id="A0A1Q3BH83"/>
<dbReference type="InterPro" id="IPR002213">
    <property type="entry name" value="UDP_glucos_trans"/>
</dbReference>
<dbReference type="PANTHER" id="PTHR11926">
    <property type="entry name" value="GLUCOSYL/GLUCURONOSYL TRANSFERASES"/>
    <property type="match status" value="1"/>
</dbReference>
<keyword evidence="2 4" id="KW-0328">Glycosyltransferase</keyword>
<sequence length="451" mass="50729">MENKGYKAHVLTVPYPSQGHINPMLQFSKRLAFKHLKVTLAITHFISNSMRPKPSSSIQFDTISDGYDEGGFAQADSIRAYLTRLQADGSKTLSELIIKYKNNGDPIDCIVYDAFLPWALDVAKKFGIFGAPFFTQSCAVNYIYYYAHHGLLTLPITSTTVSIPGLPLLELQDMPSMIGVAGSYPAYLEMVLNQFSNTDKASVVLVNSFYKLEEVVKWMASLWPIKNIGPVIPSMYLDKRLEDDKDYGLSLFKPNIDGCLKWLDAREVGSVIYISFGSMAALVEEQLEEIAWGLKRSNYFFLWVVRESEVKKLPSNLLEEISDKGLIVNWSPQLQVLAHKAVGCFMTHCGWNSTLEALSLGMPMVGIPQWTDQPTNAKFVADVWQTGVRVKANEKGMVTREEIEKCVREVMEGERADEMRRNSDKWKKLAKEAVEEGGSSDNNIEEFVAKL</sequence>
<dbReference type="SUPFAM" id="SSF53756">
    <property type="entry name" value="UDP-Glycosyltransferase/glycogen phosphorylase"/>
    <property type="match status" value="1"/>
</dbReference>
<dbReference type="Gene3D" id="3.40.50.2000">
    <property type="entry name" value="Glycogen Phosphorylase B"/>
    <property type="match status" value="2"/>
</dbReference>